<evidence type="ECO:0000256" key="5">
    <source>
        <dbReference type="ARBA" id="ARBA00023157"/>
    </source>
</evidence>
<accession>A0A7M7JPQ2</accession>
<proteinExistence type="inferred from homology"/>
<keyword evidence="12" id="KW-1185">Reference proteome</keyword>
<feature type="domain" description="C1q" evidence="10">
    <location>
        <begin position="295"/>
        <end position="460"/>
    </location>
</feature>
<sequence>MAITCLVCSLTALVALLLVPPDGWQAAFVEASSNSDAVSALEALGYRNVQPSMLKATAPAEQTHQQAILLQEGRQQQLNQGAISRSAAGQRQLERSTTIKPETIIMTSSTSADLLVEGDHGNYDGMESIEKLKLAEEERQWDEHLAASAHKRIARRQGSSGKHKRRLGVVLDPRKTWQAFLRHTERQQEREKQRNKKATAHKKVNAAHLRMHGQAEEIELPPRPDANPFNSGMTREQMIQHMRDLIKEAADRHLQKNHMCRTNSTRPECTDQSPNGATSPVVGSPLFEFERAVLVPETQSAFTWRLAHALKVRRQREAELHAFYRPYIVGAFERGDGLRADQGRFTAPAGGVYVFNAQIHFNVTFGGSARAPNANAGGTVHYSDGSVALKLCIDANCTANFALSAMRSINHSGTFTLALGGPIHLTAGQSVSLFVVNKAWGAVVRVLEDSTFSGFMTSYL</sequence>
<feature type="chain" id="PRO_5029818690" description="C1q domain-containing protein" evidence="9">
    <location>
        <begin position="27"/>
        <end position="460"/>
    </location>
</feature>
<evidence type="ECO:0000256" key="9">
    <source>
        <dbReference type="SAM" id="SignalP"/>
    </source>
</evidence>
<evidence type="ECO:0000256" key="4">
    <source>
        <dbReference type="ARBA" id="ARBA00022729"/>
    </source>
</evidence>
<dbReference type="KEGG" id="vde:111247977"/>
<feature type="signal peptide" evidence="9">
    <location>
        <begin position="1"/>
        <end position="26"/>
    </location>
</feature>
<keyword evidence="2" id="KW-0964">Secreted</keyword>
<organism evidence="11 12">
    <name type="scientific">Varroa destructor</name>
    <name type="common">Honeybee mite</name>
    <dbReference type="NCBI Taxonomy" id="109461"/>
    <lineage>
        <taxon>Eukaryota</taxon>
        <taxon>Metazoa</taxon>
        <taxon>Ecdysozoa</taxon>
        <taxon>Arthropoda</taxon>
        <taxon>Chelicerata</taxon>
        <taxon>Arachnida</taxon>
        <taxon>Acari</taxon>
        <taxon>Parasitiformes</taxon>
        <taxon>Mesostigmata</taxon>
        <taxon>Gamasina</taxon>
        <taxon>Dermanyssoidea</taxon>
        <taxon>Varroidae</taxon>
        <taxon>Varroa</taxon>
    </lineage>
</organism>
<dbReference type="OrthoDB" id="6431870at2759"/>
<dbReference type="InParanoid" id="A0A7M7JPQ2"/>
<evidence type="ECO:0000256" key="6">
    <source>
        <dbReference type="ARBA" id="ARBA00023180"/>
    </source>
</evidence>
<evidence type="ECO:0000256" key="3">
    <source>
        <dbReference type="ARBA" id="ARBA00022702"/>
    </source>
</evidence>
<dbReference type="Gene3D" id="2.60.120.40">
    <property type="match status" value="1"/>
</dbReference>
<dbReference type="PROSITE" id="PS50871">
    <property type="entry name" value="C1Q"/>
    <property type="match status" value="1"/>
</dbReference>
<dbReference type="PANTHER" id="PTHR24019">
    <property type="entry name" value="ADIPOLIN"/>
    <property type="match status" value="1"/>
</dbReference>
<evidence type="ECO:0000256" key="1">
    <source>
        <dbReference type="ARBA" id="ARBA00004613"/>
    </source>
</evidence>
<dbReference type="RefSeq" id="XP_022655356.1">
    <property type="nucleotide sequence ID" value="XM_022799621.1"/>
</dbReference>
<keyword evidence="4 9" id="KW-0732">Signal</keyword>
<dbReference type="GeneID" id="111247977"/>
<name>A0A7M7JPQ2_VARDE</name>
<dbReference type="InterPro" id="IPR001073">
    <property type="entry name" value="C1q_dom"/>
</dbReference>
<keyword evidence="5" id="KW-1015">Disulfide bond</keyword>
<dbReference type="InterPro" id="IPR008983">
    <property type="entry name" value="Tumour_necrosis_fac-like_dom"/>
</dbReference>
<dbReference type="PANTHER" id="PTHR24019:SF5">
    <property type="entry name" value="ADIPOLIN"/>
    <property type="match status" value="1"/>
</dbReference>
<keyword evidence="6" id="KW-0325">Glycoprotein</keyword>
<protein>
    <recommendedName>
        <fullName evidence="10">C1q domain-containing protein</fullName>
    </recommendedName>
</protein>
<dbReference type="InterPro" id="IPR052136">
    <property type="entry name" value="Adipolin/Erythroferrone-rel"/>
</dbReference>
<comment type="similarity">
    <text evidence="7">Belongs to the adipolin/erythroferrone family.</text>
</comment>
<evidence type="ECO:0000256" key="2">
    <source>
        <dbReference type="ARBA" id="ARBA00022525"/>
    </source>
</evidence>
<keyword evidence="3" id="KW-0372">Hormone</keyword>
<dbReference type="AlphaFoldDB" id="A0A7M7JPQ2"/>
<comment type="subcellular location">
    <subcellularLocation>
        <location evidence="1">Secreted</location>
    </subcellularLocation>
</comment>
<feature type="compositionally biased region" description="Basic residues" evidence="8">
    <location>
        <begin position="193"/>
        <end position="203"/>
    </location>
</feature>
<dbReference type="Proteomes" id="UP000594260">
    <property type="component" value="Unplaced"/>
</dbReference>
<evidence type="ECO:0000259" key="10">
    <source>
        <dbReference type="PROSITE" id="PS50871"/>
    </source>
</evidence>
<reference evidence="11" key="1">
    <citation type="submission" date="2021-01" db="UniProtKB">
        <authorList>
            <consortium name="EnsemblMetazoa"/>
        </authorList>
    </citation>
    <scope>IDENTIFICATION</scope>
</reference>
<evidence type="ECO:0000256" key="8">
    <source>
        <dbReference type="SAM" id="MobiDB-lite"/>
    </source>
</evidence>
<dbReference type="GO" id="GO:0005179">
    <property type="term" value="F:hormone activity"/>
    <property type="evidence" value="ECO:0007669"/>
    <property type="project" value="UniProtKB-KW"/>
</dbReference>
<evidence type="ECO:0000256" key="7">
    <source>
        <dbReference type="ARBA" id="ARBA00038198"/>
    </source>
</evidence>
<dbReference type="EnsemblMetazoa" id="XM_022799621">
    <property type="protein sequence ID" value="XP_022655356"/>
    <property type="gene ID" value="LOC111247977"/>
</dbReference>
<dbReference type="SUPFAM" id="SSF49842">
    <property type="entry name" value="TNF-like"/>
    <property type="match status" value="1"/>
</dbReference>
<evidence type="ECO:0000313" key="12">
    <source>
        <dbReference type="Proteomes" id="UP000594260"/>
    </source>
</evidence>
<dbReference type="GO" id="GO:0005615">
    <property type="term" value="C:extracellular space"/>
    <property type="evidence" value="ECO:0007669"/>
    <property type="project" value="TreeGrafter"/>
</dbReference>
<feature type="region of interest" description="Disordered" evidence="8">
    <location>
        <begin position="184"/>
        <end position="203"/>
    </location>
</feature>
<evidence type="ECO:0000313" key="11">
    <source>
        <dbReference type="EnsemblMetazoa" id="XP_022655356"/>
    </source>
</evidence>